<dbReference type="GO" id="GO:0010468">
    <property type="term" value="P:regulation of gene expression"/>
    <property type="evidence" value="ECO:0007669"/>
    <property type="project" value="TreeGrafter"/>
</dbReference>
<dbReference type="CDD" id="cd10845">
    <property type="entry name" value="DSRM_RNAse_III_family"/>
    <property type="match status" value="1"/>
</dbReference>
<keyword evidence="10 15" id="KW-0479">Metal-binding</keyword>
<comment type="similarity">
    <text evidence="3">Belongs to the ribonuclease III family.</text>
</comment>
<dbReference type="Gene3D" id="3.30.160.20">
    <property type="match status" value="1"/>
</dbReference>
<dbReference type="GO" id="GO:0004525">
    <property type="term" value="F:ribonuclease III activity"/>
    <property type="evidence" value="ECO:0007669"/>
    <property type="project" value="UniProtKB-UniRule"/>
</dbReference>
<evidence type="ECO:0000256" key="10">
    <source>
        <dbReference type="ARBA" id="ARBA00022723"/>
    </source>
</evidence>
<feature type="region of interest" description="Disordered" evidence="16">
    <location>
        <begin position="229"/>
        <end position="249"/>
    </location>
</feature>
<keyword evidence="9 15" id="KW-0540">Nuclease</keyword>
<sequence>MLDREELTENSTVLPLDKLQQLEQRLGVDFRRKELLAQAITHRSAVSSHQLQSNERLEFLGDAIIGLIVAEWLFKHHPDVTEGTLAKAKAYAVSEQALVEAARRLGIEEFVVVAYPESLLEGRGGRAILADAFEAIVAALYLDRGLVATKKFVERAMADIIQEAIKESYRRDYKSTLQELVQAQYRLTPVYRIRTEYGSDHDKTFEAEVLLHERPLGYGVGKSKKEAEQEAARAALAHWSQMEREDENK</sequence>
<dbReference type="FunCoup" id="S0ET74">
    <property type="interactions" value="357"/>
</dbReference>
<dbReference type="Proteomes" id="UP000014227">
    <property type="component" value="Chromosome I"/>
</dbReference>
<dbReference type="Pfam" id="PF14622">
    <property type="entry name" value="Ribonucleas_3_3"/>
    <property type="match status" value="1"/>
</dbReference>
<dbReference type="PROSITE" id="PS50142">
    <property type="entry name" value="RNASE_3_2"/>
    <property type="match status" value="1"/>
</dbReference>
<evidence type="ECO:0000256" key="1">
    <source>
        <dbReference type="ARBA" id="ARBA00000109"/>
    </source>
</evidence>
<dbReference type="HAMAP" id="MF_00104">
    <property type="entry name" value="RNase_III"/>
    <property type="match status" value="1"/>
</dbReference>
<organism evidence="19 20">
    <name type="scientific">Chthonomonas calidirosea (strain DSM 23976 / ICMP 18418 / T49)</name>
    <dbReference type="NCBI Taxonomy" id="1303518"/>
    <lineage>
        <taxon>Bacteria</taxon>
        <taxon>Bacillati</taxon>
        <taxon>Armatimonadota</taxon>
        <taxon>Chthonomonadia</taxon>
        <taxon>Chthonomonadales</taxon>
        <taxon>Chthonomonadaceae</taxon>
        <taxon>Chthonomonas</taxon>
    </lineage>
</organism>
<evidence type="ECO:0000256" key="2">
    <source>
        <dbReference type="ARBA" id="ARBA00004496"/>
    </source>
</evidence>
<dbReference type="GO" id="GO:0006364">
    <property type="term" value="P:rRNA processing"/>
    <property type="evidence" value="ECO:0007669"/>
    <property type="project" value="UniProtKB-UniRule"/>
</dbReference>
<dbReference type="GO" id="GO:0008033">
    <property type="term" value="P:tRNA processing"/>
    <property type="evidence" value="ECO:0007669"/>
    <property type="project" value="UniProtKB-KW"/>
</dbReference>
<dbReference type="PATRIC" id="fig|1303518.3.peg.826"/>
<dbReference type="CDD" id="cd00593">
    <property type="entry name" value="RIBOc"/>
    <property type="match status" value="1"/>
</dbReference>
<comment type="function">
    <text evidence="15">Digests double-stranded RNA. Involved in the processing of primary rRNA transcript to yield the immediate precursors to the large and small rRNAs (23S and 16S). Processes some mRNAs, and tRNAs when they are encoded in the rRNA operon. Processes pre-crRNA and tracrRNA of type II CRISPR loci if present in the organism.</text>
</comment>
<keyword evidence="13 15" id="KW-0460">Magnesium</keyword>
<dbReference type="GO" id="GO:0005737">
    <property type="term" value="C:cytoplasm"/>
    <property type="evidence" value="ECO:0007669"/>
    <property type="project" value="UniProtKB-SubCell"/>
</dbReference>
<dbReference type="Gene3D" id="1.10.1520.10">
    <property type="entry name" value="Ribonuclease III domain"/>
    <property type="match status" value="1"/>
</dbReference>
<dbReference type="Pfam" id="PF00035">
    <property type="entry name" value="dsrm"/>
    <property type="match status" value="1"/>
</dbReference>
<feature type="active site" evidence="15">
    <location>
        <position position="134"/>
    </location>
</feature>
<evidence type="ECO:0000256" key="4">
    <source>
        <dbReference type="ARBA" id="ARBA00011738"/>
    </source>
</evidence>
<dbReference type="FunFam" id="3.30.160.20:FF:000003">
    <property type="entry name" value="Ribonuclease 3"/>
    <property type="match status" value="1"/>
</dbReference>
<dbReference type="EC" id="3.1.26.3" evidence="15"/>
<evidence type="ECO:0000256" key="13">
    <source>
        <dbReference type="ARBA" id="ARBA00022842"/>
    </source>
</evidence>
<keyword evidence="20" id="KW-1185">Reference proteome</keyword>
<dbReference type="RefSeq" id="WP_016482199.1">
    <property type="nucleotide sequence ID" value="NC_021487.1"/>
</dbReference>
<dbReference type="HOGENOM" id="CLU_000907_1_3_0"/>
<dbReference type="InterPro" id="IPR011907">
    <property type="entry name" value="RNase_III"/>
</dbReference>
<dbReference type="InParanoid" id="S0ET74"/>
<evidence type="ECO:0000256" key="6">
    <source>
        <dbReference type="ARBA" id="ARBA00022552"/>
    </source>
</evidence>
<evidence type="ECO:0000256" key="7">
    <source>
        <dbReference type="ARBA" id="ARBA00022664"/>
    </source>
</evidence>
<feature type="domain" description="DRBM" evidence="17">
    <location>
        <begin position="172"/>
        <end position="241"/>
    </location>
</feature>
<dbReference type="eggNOG" id="COG0571">
    <property type="taxonomic scope" value="Bacteria"/>
</dbReference>
<evidence type="ECO:0000256" key="11">
    <source>
        <dbReference type="ARBA" id="ARBA00022759"/>
    </source>
</evidence>
<dbReference type="GO" id="GO:0046872">
    <property type="term" value="F:metal ion binding"/>
    <property type="evidence" value="ECO:0007669"/>
    <property type="project" value="UniProtKB-KW"/>
</dbReference>
<evidence type="ECO:0000259" key="17">
    <source>
        <dbReference type="PROSITE" id="PS50137"/>
    </source>
</evidence>
<keyword evidence="7 15" id="KW-0507">mRNA processing</keyword>
<feature type="binding site" evidence="15">
    <location>
        <position position="58"/>
    </location>
    <ligand>
        <name>Mg(2+)</name>
        <dbReference type="ChEBI" id="CHEBI:18420"/>
    </ligand>
</feature>
<dbReference type="InterPro" id="IPR000999">
    <property type="entry name" value="RNase_III_dom"/>
</dbReference>
<dbReference type="GO" id="GO:0042802">
    <property type="term" value="F:identical protein binding"/>
    <property type="evidence" value="ECO:0007669"/>
    <property type="project" value="UniProtKB-ARBA"/>
</dbReference>
<reference evidence="20" key="1">
    <citation type="submission" date="2013-03" db="EMBL/GenBank/DDBJ databases">
        <title>Genome sequence of Chthonomonas calidirosea, the first sequenced genome from the Armatimonadetes phylum (formally candidate division OP10).</title>
        <authorList>
            <person name="Lee K.C.Y."/>
            <person name="Morgan X.C."/>
            <person name="Dunfield P.F."/>
            <person name="Tamas I."/>
            <person name="Houghton K.M."/>
            <person name="Vyssotski M."/>
            <person name="Ryan J.L.J."/>
            <person name="Lagutin K."/>
            <person name="McDonald I.R."/>
            <person name="Stott M.B."/>
        </authorList>
    </citation>
    <scope>NUCLEOTIDE SEQUENCE [LARGE SCALE GENOMIC DNA]</scope>
    <source>
        <strain evidence="20">DSM 23976 / ICMP 18418 / T49</strain>
    </source>
</reference>
<evidence type="ECO:0000256" key="16">
    <source>
        <dbReference type="SAM" id="MobiDB-lite"/>
    </source>
</evidence>
<evidence type="ECO:0000256" key="9">
    <source>
        <dbReference type="ARBA" id="ARBA00022722"/>
    </source>
</evidence>
<keyword evidence="11 15" id="KW-0255">Endonuclease</keyword>
<dbReference type="EMBL" id="HF951689">
    <property type="protein sequence ID" value="CCW34641.1"/>
    <property type="molecule type" value="Genomic_DNA"/>
</dbReference>
<feature type="active site" evidence="15">
    <location>
        <position position="62"/>
    </location>
</feature>
<dbReference type="AlphaFoldDB" id="S0ET74"/>
<proteinExistence type="inferred from homology"/>
<accession>S0ET74</accession>
<evidence type="ECO:0000259" key="18">
    <source>
        <dbReference type="PROSITE" id="PS50142"/>
    </source>
</evidence>
<dbReference type="PANTHER" id="PTHR11207:SF0">
    <property type="entry name" value="RIBONUCLEASE 3"/>
    <property type="match status" value="1"/>
</dbReference>
<comment type="subcellular location">
    <subcellularLocation>
        <location evidence="2 15">Cytoplasm</location>
    </subcellularLocation>
</comment>
<evidence type="ECO:0000256" key="15">
    <source>
        <dbReference type="HAMAP-Rule" id="MF_00104"/>
    </source>
</evidence>
<feature type="domain" description="RNase III" evidence="18">
    <location>
        <begin position="19"/>
        <end position="145"/>
    </location>
</feature>
<dbReference type="NCBIfam" id="TIGR02191">
    <property type="entry name" value="RNaseIII"/>
    <property type="match status" value="1"/>
</dbReference>
<dbReference type="SUPFAM" id="SSF69065">
    <property type="entry name" value="RNase III domain-like"/>
    <property type="match status" value="1"/>
</dbReference>
<keyword evidence="14 15" id="KW-0694">RNA-binding</keyword>
<evidence type="ECO:0000256" key="5">
    <source>
        <dbReference type="ARBA" id="ARBA00022490"/>
    </source>
</evidence>
<name>S0ET74_CHTCT</name>
<dbReference type="PANTHER" id="PTHR11207">
    <property type="entry name" value="RIBONUCLEASE III"/>
    <property type="match status" value="1"/>
</dbReference>
<dbReference type="InterPro" id="IPR036389">
    <property type="entry name" value="RNase_III_sf"/>
</dbReference>
<dbReference type="FunFam" id="1.10.1520.10:FF:000001">
    <property type="entry name" value="Ribonuclease 3"/>
    <property type="match status" value="1"/>
</dbReference>
<keyword evidence="8 15" id="KW-0819">tRNA processing</keyword>
<evidence type="ECO:0000313" key="20">
    <source>
        <dbReference type="Proteomes" id="UP000014227"/>
    </source>
</evidence>
<evidence type="ECO:0000256" key="3">
    <source>
        <dbReference type="ARBA" id="ARBA00010183"/>
    </source>
</evidence>
<keyword evidence="12 15" id="KW-0378">Hydrolase</keyword>
<dbReference type="GO" id="GO:0006397">
    <property type="term" value="P:mRNA processing"/>
    <property type="evidence" value="ECO:0007669"/>
    <property type="project" value="UniProtKB-UniRule"/>
</dbReference>
<dbReference type="SUPFAM" id="SSF54768">
    <property type="entry name" value="dsRNA-binding domain-like"/>
    <property type="match status" value="1"/>
</dbReference>
<keyword evidence="5 15" id="KW-0963">Cytoplasm</keyword>
<feature type="binding site" evidence="15">
    <location>
        <position position="134"/>
    </location>
    <ligand>
        <name>Mg(2+)</name>
        <dbReference type="ChEBI" id="CHEBI:18420"/>
    </ligand>
</feature>
<dbReference type="GO" id="GO:0003725">
    <property type="term" value="F:double-stranded RNA binding"/>
    <property type="evidence" value="ECO:0007669"/>
    <property type="project" value="TreeGrafter"/>
</dbReference>
<dbReference type="PROSITE" id="PS50137">
    <property type="entry name" value="DS_RBD"/>
    <property type="match status" value="1"/>
</dbReference>
<dbReference type="OrthoDB" id="9805026at2"/>
<gene>
    <name evidence="15" type="primary">rnc</name>
    <name evidence="19" type="ORF">CCALI_00817</name>
</gene>
<comment type="cofactor">
    <cofactor evidence="15">
        <name>Mg(2+)</name>
        <dbReference type="ChEBI" id="CHEBI:18420"/>
    </cofactor>
</comment>
<evidence type="ECO:0000256" key="12">
    <source>
        <dbReference type="ARBA" id="ARBA00022801"/>
    </source>
</evidence>
<dbReference type="GO" id="GO:0019843">
    <property type="term" value="F:rRNA binding"/>
    <property type="evidence" value="ECO:0007669"/>
    <property type="project" value="UniProtKB-KW"/>
</dbReference>
<dbReference type="PROSITE" id="PS00517">
    <property type="entry name" value="RNASE_3_1"/>
    <property type="match status" value="1"/>
</dbReference>
<dbReference type="STRING" id="454171.CP488_00337"/>
<dbReference type="InterPro" id="IPR014720">
    <property type="entry name" value="dsRBD_dom"/>
</dbReference>
<feature type="binding site" evidence="15">
    <location>
        <position position="131"/>
    </location>
    <ligand>
        <name>Mg(2+)</name>
        <dbReference type="ChEBI" id="CHEBI:18420"/>
    </ligand>
</feature>
<evidence type="ECO:0000313" key="19">
    <source>
        <dbReference type="EMBL" id="CCW34641.1"/>
    </source>
</evidence>
<evidence type="ECO:0000256" key="8">
    <source>
        <dbReference type="ARBA" id="ARBA00022694"/>
    </source>
</evidence>
<dbReference type="SMART" id="SM00535">
    <property type="entry name" value="RIBOc"/>
    <property type="match status" value="1"/>
</dbReference>
<protein>
    <recommendedName>
        <fullName evidence="15">Ribonuclease 3</fullName>
        <ecNumber evidence="15">3.1.26.3</ecNumber>
    </recommendedName>
    <alternativeName>
        <fullName evidence="15">Ribonuclease III</fullName>
        <shortName evidence="15">RNase III</shortName>
    </alternativeName>
</protein>
<comment type="subunit">
    <text evidence="4 15">Homodimer.</text>
</comment>
<dbReference type="KEGG" id="ccz:CCALI_00817"/>
<dbReference type="SMART" id="SM00358">
    <property type="entry name" value="DSRM"/>
    <property type="match status" value="1"/>
</dbReference>
<comment type="catalytic activity">
    <reaction evidence="1 15">
        <text>Endonucleolytic cleavage to 5'-phosphomonoester.</text>
        <dbReference type="EC" id="3.1.26.3"/>
    </reaction>
</comment>
<keyword evidence="6 15" id="KW-0698">rRNA processing</keyword>
<keyword evidence="15" id="KW-0699">rRNA-binding</keyword>
<evidence type="ECO:0000256" key="14">
    <source>
        <dbReference type="ARBA" id="ARBA00022884"/>
    </source>
</evidence>